<dbReference type="InterPro" id="IPR052340">
    <property type="entry name" value="RNase_Y/CdgJ"/>
</dbReference>
<protein>
    <recommendedName>
        <fullName evidence="2">HDOD domain-containing protein</fullName>
    </recommendedName>
</protein>
<accession>A0A5C1E7L2</accession>
<organism evidence="3 4">
    <name type="scientific">Oryzomicrobium terrae</name>
    <dbReference type="NCBI Taxonomy" id="1735038"/>
    <lineage>
        <taxon>Bacteria</taxon>
        <taxon>Pseudomonadati</taxon>
        <taxon>Pseudomonadota</taxon>
        <taxon>Betaproteobacteria</taxon>
        <taxon>Rhodocyclales</taxon>
        <taxon>Rhodocyclaceae</taxon>
        <taxon>Oryzomicrobium</taxon>
    </lineage>
</organism>
<keyword evidence="1" id="KW-0732">Signal</keyword>
<sequence>MTNRYAFLRPLLAADQSWAAIDLVLAPPAASAAKSDQPPPEAFPTSFFPSDFIAAFGPGKAARWPVLARTVQPEAIDGDPVPPPKGYGLGAPLTPFFIPLRPEQADGQRTAALTQAGLGSALWHSDALSFQALVDGQFAGITADVVDAHLAREAISPHLLLHFREEGRPLVGLQVTNRNLFDWCAARGFTLLSAEFISRSETDPNAPTDPTKLKLLRLLSLVVQDAPTQDLEEVFRGEPKLLYNLLRLVNSVSVGSPSKVSSLSQALMLLGRRQLQRWLQLLIYANQFSQAHQQPNPLLKQAAYRGSLLEGLLHDAIAERGAEECPDCAYMVGVFSLLPTLLHLPMADILVNLPLPDEVGRGLLEGDGTLGWGLALIAAAEQGRFDEASAALGKAGVAPETWLRIQQQAFGWTSQLAVDN</sequence>
<dbReference type="SUPFAM" id="SSF109604">
    <property type="entry name" value="HD-domain/PDEase-like"/>
    <property type="match status" value="1"/>
</dbReference>
<dbReference type="PANTHER" id="PTHR33525">
    <property type="match status" value="1"/>
</dbReference>
<dbReference type="KEGG" id="otr:OTERR_13870"/>
<dbReference type="EMBL" id="CP022579">
    <property type="protein sequence ID" value="QEL64863.1"/>
    <property type="molecule type" value="Genomic_DNA"/>
</dbReference>
<dbReference type="Proteomes" id="UP000323671">
    <property type="component" value="Chromosome"/>
</dbReference>
<keyword evidence="4" id="KW-1185">Reference proteome</keyword>
<feature type="signal peptide" evidence="1">
    <location>
        <begin position="1"/>
        <end position="19"/>
    </location>
</feature>
<dbReference type="AlphaFoldDB" id="A0A5C1E7L2"/>
<evidence type="ECO:0000313" key="3">
    <source>
        <dbReference type="EMBL" id="QEL64863.1"/>
    </source>
</evidence>
<proteinExistence type="predicted"/>
<reference evidence="3 4" key="1">
    <citation type="submission" date="2017-07" db="EMBL/GenBank/DDBJ databases">
        <title>Complete genome sequence of Oryzomicrobium terrae TPP412.</title>
        <authorList>
            <person name="Chiu L.-W."/>
            <person name="Lo K.-J."/>
            <person name="Tsai Y.-M."/>
            <person name="Lin S.-S."/>
            <person name="Kuo C.-H."/>
            <person name="Liu C.-T."/>
        </authorList>
    </citation>
    <scope>NUCLEOTIDE SEQUENCE [LARGE SCALE GENOMIC DNA]</scope>
    <source>
        <strain evidence="3 4">TPP412</strain>
    </source>
</reference>
<dbReference type="InterPro" id="IPR013976">
    <property type="entry name" value="HDOD"/>
</dbReference>
<evidence type="ECO:0000259" key="2">
    <source>
        <dbReference type="PROSITE" id="PS51833"/>
    </source>
</evidence>
<evidence type="ECO:0000256" key="1">
    <source>
        <dbReference type="SAM" id="SignalP"/>
    </source>
</evidence>
<dbReference type="RefSeq" id="WP_187775325.1">
    <property type="nucleotide sequence ID" value="NZ_CP022579.1"/>
</dbReference>
<dbReference type="Pfam" id="PF08668">
    <property type="entry name" value="HDOD"/>
    <property type="match status" value="1"/>
</dbReference>
<dbReference type="PANTHER" id="PTHR33525:SF4">
    <property type="entry name" value="CYCLIC DI-GMP PHOSPHODIESTERASE CDGJ"/>
    <property type="match status" value="1"/>
</dbReference>
<name>A0A5C1E7L2_9RHOO</name>
<dbReference type="Gene3D" id="1.10.3210.10">
    <property type="entry name" value="Hypothetical protein af1432"/>
    <property type="match status" value="1"/>
</dbReference>
<evidence type="ECO:0000313" key="4">
    <source>
        <dbReference type="Proteomes" id="UP000323671"/>
    </source>
</evidence>
<dbReference type="PROSITE" id="PS51833">
    <property type="entry name" value="HDOD"/>
    <property type="match status" value="1"/>
</dbReference>
<gene>
    <name evidence="3" type="ORF">OTERR_13870</name>
</gene>
<feature type="chain" id="PRO_5022753843" description="HDOD domain-containing protein" evidence="1">
    <location>
        <begin position="20"/>
        <end position="420"/>
    </location>
</feature>
<feature type="domain" description="HDOD" evidence="2">
    <location>
        <begin position="205"/>
        <end position="401"/>
    </location>
</feature>